<organism evidence="6 7">
    <name type="scientific">Hortaea werneckii</name>
    <name type="common">Black yeast</name>
    <name type="synonym">Cladosporium werneckii</name>
    <dbReference type="NCBI Taxonomy" id="91943"/>
    <lineage>
        <taxon>Eukaryota</taxon>
        <taxon>Fungi</taxon>
        <taxon>Dikarya</taxon>
        <taxon>Ascomycota</taxon>
        <taxon>Pezizomycotina</taxon>
        <taxon>Dothideomycetes</taxon>
        <taxon>Dothideomycetidae</taxon>
        <taxon>Mycosphaerellales</taxon>
        <taxon>Teratosphaeriaceae</taxon>
        <taxon>Hortaea</taxon>
    </lineage>
</organism>
<gene>
    <name evidence="6" type="ORF">D0861_04598</name>
</gene>
<evidence type="ECO:0000259" key="5">
    <source>
        <dbReference type="Pfam" id="PF00307"/>
    </source>
</evidence>
<dbReference type="PROSITE" id="PS50096">
    <property type="entry name" value="IQ"/>
    <property type="match status" value="1"/>
</dbReference>
<dbReference type="GO" id="GO:0007051">
    <property type="term" value="P:spindle organization"/>
    <property type="evidence" value="ECO:0007669"/>
    <property type="project" value="TreeGrafter"/>
</dbReference>
<dbReference type="AlphaFoldDB" id="A0A3M7FJM3"/>
<dbReference type="VEuPathDB" id="FungiDB:BTJ68_00040"/>
<evidence type="ECO:0000256" key="2">
    <source>
        <dbReference type="ARBA" id="ARBA00022490"/>
    </source>
</evidence>
<dbReference type="PANTHER" id="PTHR22706:SF1">
    <property type="entry name" value="ASSEMBLY FACTOR FOR SPINDLE MICROTUBULES"/>
    <property type="match status" value="1"/>
</dbReference>
<dbReference type="EMBL" id="QWIR01000073">
    <property type="protein sequence ID" value="RMY88827.1"/>
    <property type="molecule type" value="Genomic_DNA"/>
</dbReference>
<sequence>MPTHQNYEAPDETYTQELDYTRAIQQEFRNARPRRRSNFVRRGDKNAPAVTIFEDVLEDQELQMGDARPLRGKTLLGRPAQRMQTNHVKKDGECMGEQPVGMERRAMRAASIPVGAAAERRDENAQDAHQKYQGEAKEGLKKDPRRRTIFVPPEDTTIMTIHPGAETTDRLNDTFQLAPFPQQRPADAQRYETEPISSRRPRKSLAVAPKRAPLQQVANKQNIPALDVQGTESGKENVPPGRFAVAGKQEKPQNAIKPLGVSGVTEKRMMARSTLLEPTAASHARQSVHPRKAVPAPKPSRPVVRNIKTTEPTRMPPAKPIRQRSPVVSQPTKQPRSSPISESPAPGAQRKRPSSRQISSRPSKLAMYPALAEDVSQPQLYEDSWLSQQEVALTELINEIFEQADPNINTWQAPTCSLRESLVQIYHQPRVAALHKRLQASLLYGGLSRPKDMPNAPSPAHDIGLRKRYFNLWLQTYNEEALRAAAEVVVGRQIPRKAHSLPNDVSAGESVLDPAKSKRALIGFLETFLVSVEDVDGRDPEEGIIEQKKWRKMILRSLMMIWLLDQAKASGVLTGCLFKQSSSIKSSVRILHSLSSLLIPSIGDLTRVLRHFDYEVNHVQDPLDEVVYRINNIAVDIRDGIFLTRLVELLVFSAQQKAVERDQDATITIALPDSTTLESPLFTADGSASSRLLSRHLKMPCIGKAQKVHNLQVAIGALQSHAPLLGVTVQDINAEEVVDGHREKTLSLLWSLVSNYGLSHLVDVDDLGRDVRRLGRQHFAQRHEELLQEWAAAHCRQRGLKIANLTTSFSDGRAYLAILDDFADCLPKNTASSGSAGPHPHLLEGRLRSLGCSNAFVKQLATATNSIPSSTTTISNLAFLASRLLPLAKRQNAAATLQRAYRRRLSRQTVSQRVALMRLAHSCAEVVQTQQRITRAATVLQRAWRGVVDARIERLGQDVTSFQVLAKGWAIRRRTKQYASRSKVGSRSLTSAGAW</sequence>
<dbReference type="GO" id="GO:0000922">
    <property type="term" value="C:spindle pole"/>
    <property type="evidence" value="ECO:0007669"/>
    <property type="project" value="TreeGrafter"/>
</dbReference>
<dbReference type="OrthoDB" id="76388at2759"/>
<evidence type="ECO:0000256" key="4">
    <source>
        <dbReference type="SAM" id="MobiDB-lite"/>
    </source>
</evidence>
<dbReference type="InterPro" id="IPR051185">
    <property type="entry name" value="ASPM"/>
</dbReference>
<comment type="caution">
    <text evidence="6">The sequence shown here is derived from an EMBL/GenBank/DDBJ whole genome shotgun (WGS) entry which is preliminary data.</text>
</comment>
<dbReference type="InterPro" id="IPR001715">
    <property type="entry name" value="CH_dom"/>
</dbReference>
<feature type="region of interest" description="Disordered" evidence="4">
    <location>
        <begin position="183"/>
        <end position="209"/>
    </location>
</feature>
<dbReference type="GO" id="GO:0005516">
    <property type="term" value="F:calmodulin binding"/>
    <property type="evidence" value="ECO:0007669"/>
    <property type="project" value="UniProtKB-KW"/>
</dbReference>
<name>A0A3M7FJM3_HORWE</name>
<keyword evidence="3" id="KW-0112">Calmodulin-binding</keyword>
<feature type="domain" description="Calponin-homology (CH)" evidence="5">
    <location>
        <begin position="629"/>
        <end position="755"/>
    </location>
</feature>
<reference evidence="6 7" key="1">
    <citation type="journal article" date="2018" name="BMC Genomics">
        <title>Genomic evidence for intraspecific hybridization in a clonal and extremely halotolerant yeast.</title>
        <authorList>
            <person name="Gostincar C."/>
            <person name="Stajich J.E."/>
            <person name="Zupancic J."/>
            <person name="Zalar P."/>
            <person name="Gunde-Cimerman N."/>
        </authorList>
    </citation>
    <scope>NUCLEOTIDE SEQUENCE [LARGE SCALE GENOMIC DNA]</scope>
    <source>
        <strain evidence="6 7">EXF-2788</strain>
    </source>
</reference>
<keyword evidence="2" id="KW-0963">Cytoplasm</keyword>
<feature type="region of interest" description="Disordered" evidence="4">
    <location>
        <begin position="116"/>
        <end position="145"/>
    </location>
</feature>
<dbReference type="Proteomes" id="UP000268823">
    <property type="component" value="Unassembled WGS sequence"/>
</dbReference>
<evidence type="ECO:0000256" key="3">
    <source>
        <dbReference type="ARBA" id="ARBA00022860"/>
    </source>
</evidence>
<comment type="subcellular location">
    <subcellularLocation>
        <location evidence="1">Cytoplasm</location>
    </subcellularLocation>
</comment>
<accession>A0A3M7FJM3</accession>
<evidence type="ECO:0000256" key="1">
    <source>
        <dbReference type="ARBA" id="ARBA00004496"/>
    </source>
</evidence>
<feature type="compositionally biased region" description="Polar residues" evidence="4">
    <location>
        <begin position="326"/>
        <end position="341"/>
    </location>
</feature>
<dbReference type="PANTHER" id="PTHR22706">
    <property type="entry name" value="ASSEMBLY FACTOR FOR SPINDLE MICROTUBULES"/>
    <property type="match status" value="1"/>
</dbReference>
<feature type="compositionally biased region" description="Basic and acidic residues" evidence="4">
    <location>
        <begin position="118"/>
        <end position="142"/>
    </location>
</feature>
<dbReference type="GO" id="GO:0000278">
    <property type="term" value="P:mitotic cell cycle"/>
    <property type="evidence" value="ECO:0007669"/>
    <property type="project" value="TreeGrafter"/>
</dbReference>
<dbReference type="InterPro" id="IPR036872">
    <property type="entry name" value="CH_dom_sf"/>
</dbReference>
<dbReference type="Gene3D" id="1.10.418.10">
    <property type="entry name" value="Calponin-like domain"/>
    <property type="match status" value="2"/>
</dbReference>
<feature type="compositionally biased region" description="Low complexity" evidence="4">
    <location>
        <begin position="355"/>
        <end position="364"/>
    </location>
</feature>
<feature type="region of interest" description="Disordered" evidence="4">
    <location>
        <begin position="277"/>
        <end position="364"/>
    </location>
</feature>
<dbReference type="GO" id="GO:0005737">
    <property type="term" value="C:cytoplasm"/>
    <property type="evidence" value="ECO:0007669"/>
    <property type="project" value="UniProtKB-SubCell"/>
</dbReference>
<protein>
    <recommendedName>
        <fullName evidence="5">Calponin-homology (CH) domain-containing protein</fullName>
    </recommendedName>
</protein>
<dbReference type="GO" id="GO:0051295">
    <property type="term" value="P:establishment of meiotic spindle localization"/>
    <property type="evidence" value="ECO:0007669"/>
    <property type="project" value="TreeGrafter"/>
</dbReference>
<evidence type="ECO:0000313" key="6">
    <source>
        <dbReference type="EMBL" id="RMY88827.1"/>
    </source>
</evidence>
<dbReference type="CDD" id="cd21223">
    <property type="entry name" value="CH_ASPM_rpt1"/>
    <property type="match status" value="1"/>
</dbReference>
<dbReference type="SUPFAM" id="SSF47576">
    <property type="entry name" value="Calponin-homology domain, CH-domain"/>
    <property type="match status" value="1"/>
</dbReference>
<proteinExistence type="predicted"/>
<dbReference type="Pfam" id="PF00307">
    <property type="entry name" value="CH"/>
    <property type="match status" value="1"/>
</dbReference>
<evidence type="ECO:0000313" key="7">
    <source>
        <dbReference type="Proteomes" id="UP000268823"/>
    </source>
</evidence>